<evidence type="ECO:0000256" key="7">
    <source>
        <dbReference type="ARBA" id="ARBA00023027"/>
    </source>
</evidence>
<comment type="similarity">
    <text evidence="4 10">Belongs to the NAD(P)-dependent epimerase/dehydratase family.</text>
</comment>
<evidence type="ECO:0000256" key="10">
    <source>
        <dbReference type="RuleBase" id="RU366046"/>
    </source>
</evidence>
<evidence type="ECO:0000256" key="9">
    <source>
        <dbReference type="ARBA" id="ARBA00023235"/>
    </source>
</evidence>
<dbReference type="InterPro" id="IPR005886">
    <property type="entry name" value="UDP_G4E"/>
</dbReference>
<keyword evidence="9 10" id="KW-0413">Isomerase</keyword>
<evidence type="ECO:0000259" key="11">
    <source>
        <dbReference type="SMART" id="SM00822"/>
    </source>
</evidence>
<comment type="pathway">
    <text evidence="3 10">Carbohydrate metabolism; galactose metabolism.</text>
</comment>
<dbReference type="Pfam" id="PF01370">
    <property type="entry name" value="Epimerase"/>
    <property type="match status" value="1"/>
</dbReference>
<evidence type="ECO:0000313" key="12">
    <source>
        <dbReference type="EMBL" id="OAK63323.1"/>
    </source>
</evidence>
<evidence type="ECO:0000256" key="5">
    <source>
        <dbReference type="ARBA" id="ARBA00013189"/>
    </source>
</evidence>
<protein>
    <recommendedName>
        <fullName evidence="6 10">UDP-glucose 4-epimerase</fullName>
        <ecNumber evidence="5 10">5.1.3.2</ecNumber>
    </recommendedName>
</protein>
<keyword evidence="10" id="KW-0119">Carbohydrate metabolism</keyword>
<dbReference type="GO" id="GO:0006012">
    <property type="term" value="P:galactose metabolic process"/>
    <property type="evidence" value="ECO:0007669"/>
    <property type="project" value="UniProtKB-KW"/>
</dbReference>
<comment type="catalytic activity">
    <reaction evidence="1 10">
        <text>UDP-alpha-D-glucose = UDP-alpha-D-galactose</text>
        <dbReference type="Rhea" id="RHEA:22168"/>
        <dbReference type="ChEBI" id="CHEBI:58885"/>
        <dbReference type="ChEBI" id="CHEBI:66914"/>
        <dbReference type="EC" id="5.1.3.2"/>
    </reaction>
</comment>
<evidence type="ECO:0000256" key="3">
    <source>
        <dbReference type="ARBA" id="ARBA00004947"/>
    </source>
</evidence>
<keyword evidence="7 10" id="KW-0520">NAD</keyword>
<dbReference type="InterPro" id="IPR036291">
    <property type="entry name" value="NAD(P)-bd_dom_sf"/>
</dbReference>
<dbReference type="Gene3D" id="3.90.25.10">
    <property type="entry name" value="UDP-galactose 4-epimerase, domain 1"/>
    <property type="match status" value="1"/>
</dbReference>
<dbReference type="InterPro" id="IPR057326">
    <property type="entry name" value="KR_dom"/>
</dbReference>
<dbReference type="EC" id="5.1.3.2" evidence="5 10"/>
<dbReference type="Gene3D" id="3.40.50.720">
    <property type="entry name" value="NAD(P)-binding Rossmann-like Domain"/>
    <property type="match status" value="1"/>
</dbReference>
<dbReference type="InterPro" id="IPR001509">
    <property type="entry name" value="Epimerase_deHydtase"/>
</dbReference>
<dbReference type="PANTHER" id="PTHR43725">
    <property type="entry name" value="UDP-GLUCOSE 4-EPIMERASE"/>
    <property type="match status" value="1"/>
</dbReference>
<feature type="non-terminal residue" evidence="12">
    <location>
        <position position="293"/>
    </location>
</feature>
<sequence length="293" mass="31018">MPRAKILVTGGAGFIGSHTCVALIEAGYQPLVLDTLVNSDARSLQRVGCITGLQPLLLRCDVRDGAALDRVFAEHAIEAVVHLAGLKAVGESVADPLAYYDVNLAGTLALVQAMGRAGVRTLVFSSSATVYGDARHSPIPESAPYAAVNPYGRTKAMVENLLADLAHADPRWGIACLRYFNPVGAHESGLLGERPHGPPANLMPYISQVAAGEREYLLVHGADYETIDGTGVRDYVHVMDVAEGHVAALRHAAREPGILMTNLGTGRGASVLEVVCAFERASGRRIALRIGPR</sequence>
<dbReference type="RefSeq" id="WP_081268272.1">
    <property type="nucleotide sequence ID" value="NZ_LVHG01000046.1"/>
</dbReference>
<dbReference type="NCBIfam" id="TIGR01179">
    <property type="entry name" value="galE"/>
    <property type="match status" value="1"/>
</dbReference>
<comment type="caution">
    <text evidence="12">The sequence shown here is derived from an EMBL/GenBank/DDBJ whole genome shotgun (WGS) entry which is preliminary data.</text>
</comment>
<dbReference type="SMART" id="SM00822">
    <property type="entry name" value="PKS_KR"/>
    <property type="match status" value="1"/>
</dbReference>
<dbReference type="GO" id="GO:0003978">
    <property type="term" value="F:UDP-glucose 4-epimerase activity"/>
    <property type="evidence" value="ECO:0007669"/>
    <property type="project" value="UniProtKB-UniRule"/>
</dbReference>
<dbReference type="Proteomes" id="UP000077852">
    <property type="component" value="Unassembled WGS sequence"/>
</dbReference>
<name>A0AA91DN39_VARPD</name>
<proteinExistence type="inferred from homology"/>
<organism evidence="12 13">
    <name type="scientific">Variovorax paradoxus</name>
    <dbReference type="NCBI Taxonomy" id="34073"/>
    <lineage>
        <taxon>Bacteria</taxon>
        <taxon>Pseudomonadati</taxon>
        <taxon>Pseudomonadota</taxon>
        <taxon>Betaproteobacteria</taxon>
        <taxon>Burkholderiales</taxon>
        <taxon>Comamonadaceae</taxon>
        <taxon>Variovorax</taxon>
    </lineage>
</organism>
<dbReference type="CDD" id="cd05247">
    <property type="entry name" value="UDP_G4E_1_SDR_e"/>
    <property type="match status" value="1"/>
</dbReference>
<accession>A0AA91DN39</accession>
<reference evidence="12 13" key="1">
    <citation type="submission" date="2016-03" db="EMBL/GenBank/DDBJ databases">
        <title>Genome sequence of Variovorax paradoxus KB5.</title>
        <authorList>
            <person name="Jeong H."/>
            <person name="Hong C.E."/>
            <person name="Jo S.H."/>
            <person name="Park J.M."/>
        </authorList>
    </citation>
    <scope>NUCLEOTIDE SEQUENCE [LARGE SCALE GENOMIC DNA]</scope>
    <source>
        <strain evidence="12 13">KB5</strain>
    </source>
</reference>
<dbReference type="SUPFAM" id="SSF51735">
    <property type="entry name" value="NAD(P)-binding Rossmann-fold domains"/>
    <property type="match status" value="1"/>
</dbReference>
<evidence type="ECO:0000256" key="6">
    <source>
        <dbReference type="ARBA" id="ARBA00018569"/>
    </source>
</evidence>
<comment type="cofactor">
    <cofactor evidence="2 10">
        <name>NAD(+)</name>
        <dbReference type="ChEBI" id="CHEBI:57540"/>
    </cofactor>
</comment>
<gene>
    <name evidence="12" type="ORF">A3K87_16740</name>
</gene>
<dbReference type="GO" id="GO:0005829">
    <property type="term" value="C:cytosol"/>
    <property type="evidence" value="ECO:0007669"/>
    <property type="project" value="TreeGrafter"/>
</dbReference>
<feature type="domain" description="Ketoreductase" evidence="11">
    <location>
        <begin position="4"/>
        <end position="157"/>
    </location>
</feature>
<evidence type="ECO:0000256" key="4">
    <source>
        <dbReference type="ARBA" id="ARBA00007637"/>
    </source>
</evidence>
<dbReference type="PANTHER" id="PTHR43725:SF47">
    <property type="entry name" value="UDP-GLUCOSE 4-EPIMERASE"/>
    <property type="match status" value="1"/>
</dbReference>
<evidence type="ECO:0000256" key="8">
    <source>
        <dbReference type="ARBA" id="ARBA00023144"/>
    </source>
</evidence>
<evidence type="ECO:0000256" key="2">
    <source>
        <dbReference type="ARBA" id="ARBA00001911"/>
    </source>
</evidence>
<dbReference type="EMBL" id="LVHG01000046">
    <property type="protein sequence ID" value="OAK63323.1"/>
    <property type="molecule type" value="Genomic_DNA"/>
</dbReference>
<evidence type="ECO:0000313" key="13">
    <source>
        <dbReference type="Proteomes" id="UP000077852"/>
    </source>
</evidence>
<keyword evidence="8" id="KW-0299">Galactose metabolism</keyword>
<evidence type="ECO:0000256" key="1">
    <source>
        <dbReference type="ARBA" id="ARBA00000083"/>
    </source>
</evidence>
<dbReference type="AlphaFoldDB" id="A0AA91DN39"/>
<comment type="subunit">
    <text evidence="10">Homodimer.</text>
</comment>